<dbReference type="PROSITE" id="PS50987">
    <property type="entry name" value="HTH_ARSR_2"/>
    <property type="match status" value="1"/>
</dbReference>
<proteinExistence type="predicted"/>
<reference evidence="2 3" key="1">
    <citation type="submission" date="2024-01" db="EMBL/GenBank/DDBJ databases">
        <title>Mesobacterium rodlantinim sp. nov., isolated from shallow sea hydrothermal systems off Kueishantao Island.</title>
        <authorList>
            <person name="Su Z."/>
            <person name="Tang K."/>
        </authorList>
    </citation>
    <scope>NUCLEOTIDE SEQUENCE [LARGE SCALE GENOMIC DNA]</scope>
    <source>
        <strain evidence="2 3">TK19101</strain>
    </source>
</reference>
<evidence type="ECO:0000313" key="2">
    <source>
        <dbReference type="EMBL" id="MEC3861825.1"/>
    </source>
</evidence>
<dbReference type="Pfam" id="PF12840">
    <property type="entry name" value="HTH_20"/>
    <property type="match status" value="1"/>
</dbReference>
<protein>
    <submittedName>
        <fullName evidence="2">Metalloregulator ArsR/SmtB family transcription factor</fullName>
    </submittedName>
</protein>
<dbReference type="InterPro" id="IPR036388">
    <property type="entry name" value="WH-like_DNA-bd_sf"/>
</dbReference>
<dbReference type="NCBIfam" id="NF033788">
    <property type="entry name" value="HTH_metalloreg"/>
    <property type="match status" value="1"/>
</dbReference>
<dbReference type="PANTHER" id="PTHR38600:SF2">
    <property type="entry name" value="SLL0088 PROTEIN"/>
    <property type="match status" value="1"/>
</dbReference>
<keyword evidence="3" id="KW-1185">Reference proteome</keyword>
<dbReference type="SUPFAM" id="SSF46785">
    <property type="entry name" value="Winged helix' DNA-binding domain"/>
    <property type="match status" value="1"/>
</dbReference>
<name>A0ABU6HH86_9RHOB</name>
<organism evidence="2 3">
    <name type="scientific">Mesobacterium hydrothermale</name>
    <dbReference type="NCBI Taxonomy" id="3111907"/>
    <lineage>
        <taxon>Bacteria</taxon>
        <taxon>Pseudomonadati</taxon>
        <taxon>Pseudomonadota</taxon>
        <taxon>Alphaproteobacteria</taxon>
        <taxon>Rhodobacterales</taxon>
        <taxon>Roseobacteraceae</taxon>
        <taxon>Mesobacterium</taxon>
    </lineage>
</organism>
<sequence>MTSHLTAVFAALADPTRRAVIERLTRGAAPVTELYAPHDMALPTFLRHLKVLEDSGLVRSEKTGRVRTVRIEARALAEVETWLRRQRRPRGAPTDRLESLALRLEADFSDRKDTA</sequence>
<accession>A0ABU6HH86</accession>
<dbReference type="Gene3D" id="1.10.10.10">
    <property type="entry name" value="Winged helix-like DNA-binding domain superfamily/Winged helix DNA-binding domain"/>
    <property type="match status" value="1"/>
</dbReference>
<comment type="caution">
    <text evidence="2">The sequence shown here is derived from an EMBL/GenBank/DDBJ whole genome shotgun (WGS) entry which is preliminary data.</text>
</comment>
<evidence type="ECO:0000259" key="1">
    <source>
        <dbReference type="PROSITE" id="PS50987"/>
    </source>
</evidence>
<dbReference type="SMART" id="SM00418">
    <property type="entry name" value="HTH_ARSR"/>
    <property type="match status" value="1"/>
</dbReference>
<dbReference type="CDD" id="cd00090">
    <property type="entry name" value="HTH_ARSR"/>
    <property type="match status" value="1"/>
</dbReference>
<dbReference type="EMBL" id="JAYLLH010000013">
    <property type="protein sequence ID" value="MEC3861825.1"/>
    <property type="molecule type" value="Genomic_DNA"/>
</dbReference>
<feature type="domain" description="HTH arsR-type" evidence="1">
    <location>
        <begin position="1"/>
        <end position="91"/>
    </location>
</feature>
<dbReference type="InterPro" id="IPR011991">
    <property type="entry name" value="ArsR-like_HTH"/>
</dbReference>
<dbReference type="InterPro" id="IPR001845">
    <property type="entry name" value="HTH_ArsR_DNA-bd_dom"/>
</dbReference>
<dbReference type="PANTHER" id="PTHR38600">
    <property type="entry name" value="TRANSCRIPTIONAL REGULATORY PROTEIN"/>
    <property type="match status" value="1"/>
</dbReference>
<dbReference type="InterPro" id="IPR036390">
    <property type="entry name" value="WH_DNA-bd_sf"/>
</dbReference>
<gene>
    <name evidence="2" type="ORF">VK792_11060</name>
</gene>
<dbReference type="Proteomes" id="UP001348149">
    <property type="component" value="Unassembled WGS sequence"/>
</dbReference>
<dbReference type="RefSeq" id="WP_326297549.1">
    <property type="nucleotide sequence ID" value="NZ_JAYLLH010000013.1"/>
</dbReference>
<evidence type="ECO:0000313" key="3">
    <source>
        <dbReference type="Proteomes" id="UP001348149"/>
    </source>
</evidence>